<evidence type="ECO:0000313" key="4">
    <source>
        <dbReference type="Proteomes" id="UP000305709"/>
    </source>
</evidence>
<feature type="transmembrane region" description="Helical" evidence="2">
    <location>
        <begin position="49"/>
        <end position="73"/>
    </location>
</feature>
<organism evidence="3 4">
    <name type="scientific">Rubellimicrobium roseum</name>
    <dbReference type="NCBI Taxonomy" id="687525"/>
    <lineage>
        <taxon>Bacteria</taxon>
        <taxon>Pseudomonadati</taxon>
        <taxon>Pseudomonadota</taxon>
        <taxon>Alphaproteobacteria</taxon>
        <taxon>Rhodobacterales</taxon>
        <taxon>Roseobacteraceae</taxon>
        <taxon>Rubellimicrobium</taxon>
    </lineage>
</organism>
<keyword evidence="2" id="KW-0812">Transmembrane</keyword>
<comment type="caution">
    <text evidence="3">The sequence shown here is derived from an EMBL/GenBank/DDBJ whole genome shotgun (WGS) entry which is preliminary data.</text>
</comment>
<keyword evidence="2" id="KW-0472">Membrane</keyword>
<proteinExistence type="predicted"/>
<protein>
    <submittedName>
        <fullName evidence="3">Uncharacterized protein</fullName>
    </submittedName>
</protein>
<reference evidence="3 4" key="1">
    <citation type="submission" date="2019-06" db="EMBL/GenBank/DDBJ databases">
        <authorList>
            <person name="Jiang L."/>
        </authorList>
    </citation>
    <scope>NUCLEOTIDE SEQUENCE [LARGE SCALE GENOMIC DNA]</scope>
    <source>
        <strain evidence="3 4">YIM 48858</strain>
    </source>
</reference>
<feature type="region of interest" description="Disordered" evidence="1">
    <location>
        <begin position="1"/>
        <end position="21"/>
    </location>
</feature>
<dbReference type="AlphaFoldDB" id="A0A5C4NKU1"/>
<accession>A0A5C4NKU1</accession>
<keyword evidence="4" id="KW-1185">Reference proteome</keyword>
<dbReference type="Proteomes" id="UP000305709">
    <property type="component" value="Unassembled WGS sequence"/>
</dbReference>
<evidence type="ECO:0000313" key="3">
    <source>
        <dbReference type="EMBL" id="TNC74610.1"/>
    </source>
</evidence>
<keyword evidence="2" id="KW-1133">Transmembrane helix</keyword>
<evidence type="ECO:0000256" key="1">
    <source>
        <dbReference type="SAM" id="MobiDB-lite"/>
    </source>
</evidence>
<name>A0A5C4NKU1_9RHOB</name>
<dbReference type="RefSeq" id="WP_139079605.1">
    <property type="nucleotide sequence ID" value="NZ_VDFV01000001.1"/>
</dbReference>
<evidence type="ECO:0000256" key="2">
    <source>
        <dbReference type="SAM" id="Phobius"/>
    </source>
</evidence>
<sequence length="77" mass="7781">MADISIGFAGTEGNLRGSSTAGPDLAEIARVRDALAQGRLPGPPADDRALARMLGASLLAGLLMTGGLAWGLLHLLT</sequence>
<gene>
    <name evidence="3" type="ORF">FHG71_00265</name>
</gene>
<dbReference type="EMBL" id="VDFV01000001">
    <property type="protein sequence ID" value="TNC74610.1"/>
    <property type="molecule type" value="Genomic_DNA"/>
</dbReference>